<keyword evidence="1" id="KW-0472">Membrane</keyword>
<evidence type="ECO:0000256" key="1">
    <source>
        <dbReference type="SAM" id="Phobius"/>
    </source>
</evidence>
<evidence type="ECO:0000313" key="2">
    <source>
        <dbReference type="EMBL" id="CBK23884.2"/>
    </source>
</evidence>
<keyword evidence="1" id="KW-1133">Transmembrane helix</keyword>
<protein>
    <submittedName>
        <fullName evidence="2">Uncharacterized protein</fullName>
    </submittedName>
</protein>
<dbReference type="Proteomes" id="UP000008312">
    <property type="component" value="Unassembled WGS sequence"/>
</dbReference>
<sequence length="213" mass="25626">MLYDVLLSEEDSHSLQQMRVLHPCTLRLMKRILSKWNVDFHRNLKNVVANLSKHKEKSYIIYYSDHWDGKRESKRVLKFEYDSCKHTQFCLPNDRMNFLFTLIAAYCLLCLDYFPFKLFTKYLIKKLEGKQDEEESRETEREEQNEISEAIRDIWNSCDEIASFNEYEKYCTSAENEILLKENGGTRFEEGFVATFEANIKYYLQVANRFDYF</sequence>
<dbReference type="EMBL" id="FN668672">
    <property type="protein sequence ID" value="CBK23884.2"/>
    <property type="molecule type" value="Genomic_DNA"/>
</dbReference>
<evidence type="ECO:0000313" key="3">
    <source>
        <dbReference type="Proteomes" id="UP000008312"/>
    </source>
</evidence>
<keyword evidence="1" id="KW-0812">Transmembrane</keyword>
<reference evidence="2" key="1">
    <citation type="submission" date="2010-02" db="EMBL/GenBank/DDBJ databases">
        <title>Sequencing and annotation of the Blastocystis hominis genome.</title>
        <authorList>
            <person name="Wincker P."/>
        </authorList>
    </citation>
    <scope>NUCLEOTIDE SEQUENCE</scope>
    <source>
        <strain evidence="2">Singapore isolate B</strain>
    </source>
</reference>
<accession>D8M745</accession>
<name>D8M745_BLAHO</name>
<dbReference type="InParanoid" id="D8M745"/>
<dbReference type="GeneID" id="24920771"/>
<dbReference type="AlphaFoldDB" id="D8M745"/>
<feature type="transmembrane region" description="Helical" evidence="1">
    <location>
        <begin position="98"/>
        <end position="116"/>
    </location>
</feature>
<keyword evidence="3" id="KW-1185">Reference proteome</keyword>
<organism evidence="2">
    <name type="scientific">Blastocystis hominis</name>
    <dbReference type="NCBI Taxonomy" id="12968"/>
    <lineage>
        <taxon>Eukaryota</taxon>
        <taxon>Sar</taxon>
        <taxon>Stramenopiles</taxon>
        <taxon>Bigyra</taxon>
        <taxon>Opalozoa</taxon>
        <taxon>Opalinata</taxon>
        <taxon>Blastocystidae</taxon>
        <taxon>Blastocystis</taxon>
    </lineage>
</organism>
<dbReference type="RefSeq" id="XP_012897932.1">
    <property type="nucleotide sequence ID" value="XM_013042478.1"/>
</dbReference>
<gene>
    <name evidence="2" type="ORF">GSBLH_T00003695001</name>
</gene>
<proteinExistence type="predicted"/>